<feature type="transmembrane region" description="Helical" evidence="1">
    <location>
        <begin position="12"/>
        <end position="33"/>
    </location>
</feature>
<protein>
    <submittedName>
        <fullName evidence="3">PilX N-terminal</fullName>
    </submittedName>
</protein>
<dbReference type="EMBL" id="LT629751">
    <property type="protein sequence ID" value="SDS81814.1"/>
    <property type="molecule type" value="Genomic_DNA"/>
</dbReference>
<proteinExistence type="predicted"/>
<dbReference type="AlphaFoldDB" id="A0A1H1VAP5"/>
<sequence>MSRIALPRAQRGATLVVGLIMLLLFTLMVSSAFTMSGTNLKAVANMQSRDEAIAAANMAIEILASGNFSGSPAESTTNIDLNNDGVTDYTVQIATPVCVNATMADATAPSSAQLVVVTSYTWNTVWDIRATVSDPVTGASVLVRSGIRVLLSEAKKNNSNCPTPA</sequence>
<evidence type="ECO:0000313" key="3">
    <source>
        <dbReference type="EMBL" id="SDS81814.1"/>
    </source>
</evidence>
<evidence type="ECO:0000259" key="2">
    <source>
        <dbReference type="Pfam" id="PF14341"/>
    </source>
</evidence>
<reference evidence="4" key="1">
    <citation type="submission" date="2016-10" db="EMBL/GenBank/DDBJ databases">
        <authorList>
            <person name="Varghese N."/>
            <person name="Submissions S."/>
        </authorList>
    </citation>
    <scope>NUCLEOTIDE SEQUENCE [LARGE SCALE GENOMIC DNA]</scope>
    <source>
        <strain evidence="4">KCTC 32247</strain>
    </source>
</reference>
<organism evidence="3 4">
    <name type="scientific">Pseudomonas oryzae</name>
    <dbReference type="NCBI Taxonomy" id="1392877"/>
    <lineage>
        <taxon>Bacteria</taxon>
        <taxon>Pseudomonadati</taxon>
        <taxon>Pseudomonadota</taxon>
        <taxon>Gammaproteobacteria</taxon>
        <taxon>Pseudomonadales</taxon>
        <taxon>Pseudomonadaceae</taxon>
        <taxon>Pseudomonas</taxon>
    </lineage>
</organism>
<keyword evidence="1" id="KW-0812">Transmembrane</keyword>
<evidence type="ECO:0000256" key="1">
    <source>
        <dbReference type="SAM" id="Phobius"/>
    </source>
</evidence>
<evidence type="ECO:0000313" key="4">
    <source>
        <dbReference type="Proteomes" id="UP000243359"/>
    </source>
</evidence>
<dbReference type="STRING" id="1392877.SAMN05216221_2715"/>
<dbReference type="RefSeq" id="WP_090349428.1">
    <property type="nucleotide sequence ID" value="NZ_LT629751.1"/>
</dbReference>
<dbReference type="InterPro" id="IPR025746">
    <property type="entry name" value="PilX_N_dom"/>
</dbReference>
<feature type="domain" description="Type 4 fimbrial biogenesis protein PilX N-terminal" evidence="2">
    <location>
        <begin position="11"/>
        <end position="56"/>
    </location>
</feature>
<keyword evidence="1" id="KW-0472">Membrane</keyword>
<keyword evidence="4" id="KW-1185">Reference proteome</keyword>
<gene>
    <name evidence="3" type="ORF">SAMN05216221_2715</name>
</gene>
<accession>A0A1H1VAP5</accession>
<dbReference type="Pfam" id="PF14341">
    <property type="entry name" value="PilX_N"/>
    <property type="match status" value="1"/>
</dbReference>
<keyword evidence="1" id="KW-1133">Transmembrane helix</keyword>
<dbReference type="Proteomes" id="UP000243359">
    <property type="component" value="Chromosome I"/>
</dbReference>
<name>A0A1H1VAP5_9PSED</name>
<dbReference type="OrthoDB" id="5954810at2"/>